<organism evidence="9">
    <name type="scientific">Selaginella moellendorffii</name>
    <name type="common">Spikemoss</name>
    <dbReference type="NCBI Taxonomy" id="88036"/>
    <lineage>
        <taxon>Eukaryota</taxon>
        <taxon>Viridiplantae</taxon>
        <taxon>Streptophyta</taxon>
        <taxon>Embryophyta</taxon>
        <taxon>Tracheophyta</taxon>
        <taxon>Lycopodiopsida</taxon>
        <taxon>Selaginellales</taxon>
        <taxon>Selaginellaceae</taxon>
        <taxon>Selaginella</taxon>
    </lineage>
</organism>
<proteinExistence type="predicted"/>
<dbReference type="InterPro" id="IPR043454">
    <property type="entry name" value="NPH3/RPT2-like"/>
</dbReference>
<evidence type="ECO:0000256" key="1">
    <source>
        <dbReference type="ARBA" id="ARBA00004906"/>
    </source>
</evidence>
<feature type="compositionally biased region" description="Polar residues" evidence="5">
    <location>
        <begin position="595"/>
        <end position="606"/>
    </location>
</feature>
<dbReference type="EMBL" id="GL377602">
    <property type="protein sequence ID" value="EFJ20491.1"/>
    <property type="molecule type" value="Genomic_DNA"/>
</dbReference>
<dbReference type="UniPathway" id="UPA00143"/>
<dbReference type="InterPro" id="IPR000210">
    <property type="entry name" value="BTB/POZ_dom"/>
</dbReference>
<dbReference type="Pfam" id="PF03000">
    <property type="entry name" value="NPH3"/>
    <property type="match status" value="1"/>
</dbReference>
<dbReference type="Pfam" id="PF00651">
    <property type="entry name" value="BTB"/>
    <property type="match status" value="1"/>
</dbReference>
<comment type="pathway">
    <text evidence="1">Protein modification; protein ubiquitination.</text>
</comment>
<evidence type="ECO:0000256" key="5">
    <source>
        <dbReference type="SAM" id="MobiDB-lite"/>
    </source>
</evidence>
<dbReference type="InParanoid" id="D8S4U9"/>
<dbReference type="InterPro" id="IPR027356">
    <property type="entry name" value="NPH3_dom"/>
</dbReference>
<dbReference type="PROSITE" id="PS50097">
    <property type="entry name" value="BTB"/>
    <property type="match status" value="1"/>
</dbReference>
<evidence type="ECO:0000256" key="3">
    <source>
        <dbReference type="ARBA" id="ARBA00022786"/>
    </source>
</evidence>
<dbReference type="AlphaFoldDB" id="D8S4U9"/>
<sequence length="615" mass="68540">MTLMGKVDKFSAMKRSTVSSAAKRTAEWVMSTDVPTDVLVEAGGVSFALHKFPLVSRSGKIRKLVAGDSRELDVSFIKLSDLPGGPEAFELAAKFCYGINFEISVTNVATLRCAAEYLDMTEDYGDGNLVARTEAFIDEIATQNLSNAVAVLHSCESLLPLAEELKIVNRCVDAAATEVCREQLSSLSSHTDFSNSERMESLQPKGPVDWWAEDLSILRIDFYQRVLAAMMSRGLRHETIGAALMHYAHRALKGFNRKQVARDSSRTKLKVHDSATAIEHEQRILVETIVSMLPREKNSISCSFLFGLLRTALILDTTVACRIDLEQRIGMQLERATLDDLLVPAFSYSGDTLFDVDIIHRIVVSFLKQESDDNKVMYESDGGASPSQSALMRVAKLMDGYLAEVAPDPNLKVSKFIALAELFPDHARLVDDSLYRAVDIYLKAHPALSDLERKKLCKLLDVQKLSQEACQHAAQNERLPVQMVVQVLYYEQMRLRTAMTTSFVDGEQVGPYSQKAAGPGGLSAAISPRDHYSSIRRENRELKLEVARMRMRLTDLEKDHVNMKEGIQKTGSSSKFLSSVTKTLSKLNPFRFKDSSNVPNAKSGMNNRRRRHSIS</sequence>
<dbReference type="Gene3D" id="3.30.710.10">
    <property type="entry name" value="Potassium Channel Kv1.1, Chain A"/>
    <property type="match status" value="1"/>
</dbReference>
<dbReference type="SUPFAM" id="SSF54695">
    <property type="entry name" value="POZ domain"/>
    <property type="match status" value="1"/>
</dbReference>
<dbReference type="OrthoDB" id="624345at2759"/>
<keyword evidence="2" id="KW-0597">Phosphoprotein</keyword>
<evidence type="ECO:0000313" key="8">
    <source>
        <dbReference type="EMBL" id="EFJ20491.1"/>
    </source>
</evidence>
<feature type="coiled-coil region" evidence="4">
    <location>
        <begin position="532"/>
        <end position="559"/>
    </location>
</feature>
<reference evidence="8 9" key="1">
    <citation type="journal article" date="2011" name="Science">
        <title>The Selaginella genome identifies genetic changes associated with the evolution of vascular plants.</title>
        <authorList>
            <person name="Banks J.A."/>
            <person name="Nishiyama T."/>
            <person name="Hasebe M."/>
            <person name="Bowman J.L."/>
            <person name="Gribskov M."/>
            <person name="dePamphilis C."/>
            <person name="Albert V.A."/>
            <person name="Aono N."/>
            <person name="Aoyama T."/>
            <person name="Ambrose B.A."/>
            <person name="Ashton N.W."/>
            <person name="Axtell M.J."/>
            <person name="Barker E."/>
            <person name="Barker M.S."/>
            <person name="Bennetzen J.L."/>
            <person name="Bonawitz N.D."/>
            <person name="Chapple C."/>
            <person name="Cheng C."/>
            <person name="Correa L.G."/>
            <person name="Dacre M."/>
            <person name="DeBarry J."/>
            <person name="Dreyer I."/>
            <person name="Elias M."/>
            <person name="Engstrom E.M."/>
            <person name="Estelle M."/>
            <person name="Feng L."/>
            <person name="Finet C."/>
            <person name="Floyd S.K."/>
            <person name="Frommer W.B."/>
            <person name="Fujita T."/>
            <person name="Gramzow L."/>
            <person name="Gutensohn M."/>
            <person name="Harholt J."/>
            <person name="Hattori M."/>
            <person name="Heyl A."/>
            <person name="Hirai T."/>
            <person name="Hiwatashi Y."/>
            <person name="Ishikawa M."/>
            <person name="Iwata M."/>
            <person name="Karol K.G."/>
            <person name="Koehler B."/>
            <person name="Kolukisaoglu U."/>
            <person name="Kubo M."/>
            <person name="Kurata T."/>
            <person name="Lalonde S."/>
            <person name="Li K."/>
            <person name="Li Y."/>
            <person name="Litt A."/>
            <person name="Lyons E."/>
            <person name="Manning G."/>
            <person name="Maruyama T."/>
            <person name="Michael T.P."/>
            <person name="Mikami K."/>
            <person name="Miyazaki S."/>
            <person name="Morinaga S."/>
            <person name="Murata T."/>
            <person name="Mueller-Roeber B."/>
            <person name="Nelson D.R."/>
            <person name="Obara M."/>
            <person name="Oguri Y."/>
            <person name="Olmstead R.G."/>
            <person name="Onodera N."/>
            <person name="Petersen B.L."/>
            <person name="Pils B."/>
            <person name="Prigge M."/>
            <person name="Rensing S.A."/>
            <person name="Riano-Pachon D.M."/>
            <person name="Roberts A.W."/>
            <person name="Sato Y."/>
            <person name="Scheller H.V."/>
            <person name="Schulz B."/>
            <person name="Schulz C."/>
            <person name="Shakirov E.V."/>
            <person name="Shibagaki N."/>
            <person name="Shinohara N."/>
            <person name="Shippen D.E."/>
            <person name="Soerensen I."/>
            <person name="Sotooka R."/>
            <person name="Sugimoto N."/>
            <person name="Sugita M."/>
            <person name="Sumikawa N."/>
            <person name="Tanurdzic M."/>
            <person name="Theissen G."/>
            <person name="Ulvskov P."/>
            <person name="Wakazuki S."/>
            <person name="Weng J.K."/>
            <person name="Willats W.W."/>
            <person name="Wipf D."/>
            <person name="Wolf P.G."/>
            <person name="Yang L."/>
            <person name="Zimmer A.D."/>
            <person name="Zhu Q."/>
            <person name="Mitros T."/>
            <person name="Hellsten U."/>
            <person name="Loque D."/>
            <person name="Otillar R."/>
            <person name="Salamov A."/>
            <person name="Schmutz J."/>
            <person name="Shapiro H."/>
            <person name="Lindquist E."/>
            <person name="Lucas S."/>
            <person name="Rokhsar D."/>
            <person name="Grigoriev I.V."/>
        </authorList>
    </citation>
    <scope>NUCLEOTIDE SEQUENCE [LARGE SCALE GENOMIC DNA]</scope>
</reference>
<evidence type="ECO:0000259" key="6">
    <source>
        <dbReference type="PROSITE" id="PS50097"/>
    </source>
</evidence>
<evidence type="ECO:0000313" key="9">
    <source>
        <dbReference type="Proteomes" id="UP000001514"/>
    </source>
</evidence>
<dbReference type="FunFam" id="3.30.710.10:FF:000168">
    <property type="entry name" value="BTB/POZ domain-containing protein At1g03010"/>
    <property type="match status" value="1"/>
</dbReference>
<dbReference type="FunCoup" id="D8S4U9">
    <property type="interactions" value="28"/>
</dbReference>
<protein>
    <submittedName>
        <fullName evidence="8">Uncharacterized protein RPT2A-2</fullName>
    </submittedName>
</protein>
<keyword evidence="3" id="KW-0833">Ubl conjugation pathway</keyword>
<feature type="region of interest" description="Disordered" evidence="5">
    <location>
        <begin position="590"/>
        <end position="615"/>
    </location>
</feature>
<name>D8S4U9_SELML</name>
<dbReference type="OMA" id="NAFCCSH"/>
<dbReference type="HOGENOM" id="CLU_005994_6_0_1"/>
<feature type="domain" description="NPH3" evidence="7">
    <location>
        <begin position="209"/>
        <end position="494"/>
    </location>
</feature>
<dbReference type="STRING" id="88036.D8S4U9"/>
<gene>
    <name evidence="8" type="primary">RPT2A-2</name>
    <name evidence="8" type="ORF">SELMODRAFT_443843</name>
</gene>
<evidence type="ECO:0000259" key="7">
    <source>
        <dbReference type="PROSITE" id="PS51649"/>
    </source>
</evidence>
<dbReference type="GeneID" id="9653439"/>
<evidence type="ECO:0000256" key="4">
    <source>
        <dbReference type="SAM" id="Coils"/>
    </source>
</evidence>
<evidence type="ECO:0000256" key="2">
    <source>
        <dbReference type="ARBA" id="ARBA00022553"/>
    </source>
</evidence>
<dbReference type="InterPro" id="IPR011333">
    <property type="entry name" value="SKP1/BTB/POZ_sf"/>
</dbReference>
<dbReference type="Gramene" id="EFJ20491">
    <property type="protein sequence ID" value="EFJ20491"/>
    <property type="gene ID" value="SELMODRAFT_443843"/>
</dbReference>
<accession>D8S4U9</accession>
<feature type="domain" description="BTB" evidence="6">
    <location>
        <begin position="36"/>
        <end position="105"/>
    </location>
</feature>
<dbReference type="GO" id="GO:0016567">
    <property type="term" value="P:protein ubiquitination"/>
    <property type="evidence" value="ECO:0007669"/>
    <property type="project" value="UniProtKB-UniPathway"/>
</dbReference>
<dbReference type="PROSITE" id="PS51649">
    <property type="entry name" value="NPH3"/>
    <property type="match status" value="1"/>
</dbReference>
<keyword evidence="9" id="KW-1185">Reference proteome</keyword>
<dbReference type="KEGG" id="smo:SELMODRAFT_443843"/>
<dbReference type="eggNOG" id="ENOG502R4F9">
    <property type="taxonomic scope" value="Eukaryota"/>
</dbReference>
<dbReference type="PANTHER" id="PTHR32370">
    <property type="entry name" value="OS12G0117600 PROTEIN"/>
    <property type="match status" value="1"/>
</dbReference>
<keyword evidence="4" id="KW-0175">Coiled coil</keyword>
<dbReference type="Proteomes" id="UP000001514">
    <property type="component" value="Unassembled WGS sequence"/>
</dbReference>